<organism evidence="3">
    <name type="scientific">Pongo abelii</name>
    <name type="common">Sumatran orangutan</name>
    <name type="synonym">Pongo pygmaeus abelii</name>
    <dbReference type="NCBI Taxonomy" id="9601"/>
    <lineage>
        <taxon>Eukaryota</taxon>
        <taxon>Metazoa</taxon>
        <taxon>Chordata</taxon>
        <taxon>Craniata</taxon>
        <taxon>Vertebrata</taxon>
        <taxon>Euteleostomi</taxon>
        <taxon>Mammalia</taxon>
        <taxon>Eutheria</taxon>
        <taxon>Euarchontoglires</taxon>
        <taxon>Primates</taxon>
        <taxon>Haplorrhini</taxon>
        <taxon>Catarrhini</taxon>
        <taxon>Hominidae</taxon>
        <taxon>Pongo</taxon>
    </lineage>
</organism>
<proteinExistence type="predicted"/>
<evidence type="ECO:0000259" key="2">
    <source>
        <dbReference type="PROSITE" id="PS51507"/>
    </source>
</evidence>
<dbReference type="PROSITE" id="PS51507">
    <property type="entry name" value="IRF_2"/>
    <property type="match status" value="1"/>
</dbReference>
<reference evidence="3" key="1">
    <citation type="submission" date="2017-12" db="EMBL/GenBank/DDBJ databases">
        <title>High-resolution comparative analysis of great ape genomes.</title>
        <authorList>
            <person name="Pollen A."/>
            <person name="Hastie A."/>
            <person name="Hormozdiari F."/>
            <person name="Dougherty M."/>
            <person name="Liu R."/>
            <person name="Chaisson M."/>
            <person name="Hoppe E."/>
            <person name="Hill C."/>
            <person name="Pang A."/>
            <person name="Hillier L."/>
            <person name="Baker C."/>
            <person name="Armstrong J."/>
            <person name="Shendure J."/>
            <person name="Paten B."/>
            <person name="Wilson R."/>
            <person name="Chao H."/>
            <person name="Schneider V."/>
            <person name="Ventura M."/>
            <person name="Kronenberg Z."/>
            <person name="Murali S."/>
            <person name="Gordon D."/>
            <person name="Cantsilieris S."/>
            <person name="Munson K."/>
            <person name="Nelson B."/>
            <person name="Raja A."/>
            <person name="Underwood J."/>
            <person name="Diekhans M."/>
            <person name="Fiddes I."/>
            <person name="Haussler D."/>
            <person name="Eichler E."/>
        </authorList>
    </citation>
    <scope>NUCLEOTIDE SEQUENCE [LARGE SCALE GENOMIC DNA]</scope>
    <source>
        <strain evidence="3">Susie</strain>
    </source>
</reference>
<dbReference type="AlphaFoldDB" id="A0A2J8T3D3"/>
<dbReference type="Gene3D" id="1.10.10.10">
    <property type="entry name" value="Winged helix-like DNA-binding domain superfamily/Winged helix DNA-binding domain"/>
    <property type="match status" value="1"/>
</dbReference>
<dbReference type="GO" id="GO:0000976">
    <property type="term" value="F:transcription cis-regulatory region binding"/>
    <property type="evidence" value="ECO:0007669"/>
    <property type="project" value="InterPro"/>
</dbReference>
<dbReference type="PANTHER" id="PTHR12138:SF154">
    <property type="entry name" value="PROTEIN-SERINE_THREONINE PHOSPHATASE"/>
    <property type="match status" value="1"/>
</dbReference>
<gene>
    <name evidence="3" type="ORF">CR201_G0037879</name>
</gene>
<evidence type="ECO:0000256" key="1">
    <source>
        <dbReference type="SAM" id="MobiDB-lite"/>
    </source>
</evidence>
<dbReference type="SUPFAM" id="SSF46785">
    <property type="entry name" value="Winged helix' DNA-binding domain"/>
    <property type="match status" value="1"/>
</dbReference>
<dbReference type="InterPro" id="IPR036390">
    <property type="entry name" value="WH_DNA-bd_sf"/>
</dbReference>
<dbReference type="PANTHER" id="PTHR12138">
    <property type="entry name" value="PRIMATE-EXPANDED PROTEIN FAMILY"/>
    <property type="match status" value="1"/>
</dbReference>
<evidence type="ECO:0000313" key="3">
    <source>
        <dbReference type="EMBL" id="PNJ27524.1"/>
    </source>
</evidence>
<sequence>MPVERMRMRPWLEEQINSNTIPGLKWLNKRQGLTILPVLECSGAITTHCSLDLLGSSDPPTSASRVAGTTGKEDFSDPLDACG</sequence>
<feature type="domain" description="IRF tryptophan pentad repeat" evidence="2">
    <location>
        <begin position="5"/>
        <end position="83"/>
    </location>
</feature>
<feature type="region of interest" description="Disordered" evidence="1">
    <location>
        <begin position="55"/>
        <end position="83"/>
    </location>
</feature>
<name>A0A2J8T3D3_PONAB</name>
<protein>
    <submittedName>
        <fullName evidence="3">IRF2 isoform 8</fullName>
    </submittedName>
</protein>
<comment type="caution">
    <text evidence="3">The sequence shown here is derived from an EMBL/GenBank/DDBJ whole genome shotgun (WGS) entry which is preliminary data.</text>
</comment>
<dbReference type="EMBL" id="NDHI03003523">
    <property type="protein sequence ID" value="PNJ27524.1"/>
    <property type="molecule type" value="Genomic_DNA"/>
</dbReference>
<accession>A0A2J8T3D3</accession>
<dbReference type="PRINTS" id="PR02045">
    <property type="entry name" value="F138DOMAIN"/>
</dbReference>
<dbReference type="InterPro" id="IPR001346">
    <property type="entry name" value="Interferon_reg_fact_DNA-bd_dom"/>
</dbReference>
<dbReference type="InterPro" id="IPR036388">
    <property type="entry name" value="WH-like_DNA-bd_sf"/>
</dbReference>